<dbReference type="InterPro" id="IPR018391">
    <property type="entry name" value="PQQ_b-propeller_rpt"/>
</dbReference>
<reference evidence="3 4" key="1">
    <citation type="submission" date="2024-09" db="EMBL/GenBank/DDBJ databases">
        <authorList>
            <person name="Sun Q."/>
            <person name="Mori K."/>
        </authorList>
    </citation>
    <scope>NUCLEOTIDE SEQUENCE [LARGE SCALE GENOMIC DNA]</scope>
    <source>
        <strain evidence="3 4">JCM 13503</strain>
    </source>
</reference>
<protein>
    <submittedName>
        <fullName evidence="3">PQQ-binding-like beta-propeller repeat protein</fullName>
    </submittedName>
</protein>
<dbReference type="EMBL" id="JBHLYR010000036">
    <property type="protein sequence ID" value="MFB9992681.1"/>
    <property type="molecule type" value="Genomic_DNA"/>
</dbReference>
<dbReference type="RefSeq" id="WP_380010054.1">
    <property type="nucleotide sequence ID" value="NZ_JBHLYR010000036.1"/>
</dbReference>
<keyword evidence="1" id="KW-0732">Signal</keyword>
<comment type="caution">
    <text evidence="3">The sequence shown here is derived from an EMBL/GenBank/DDBJ whole genome shotgun (WGS) entry which is preliminary data.</text>
</comment>
<feature type="domain" description="Pyrrolo-quinoline quinone repeat" evidence="2">
    <location>
        <begin position="152"/>
        <end position="253"/>
    </location>
</feature>
<evidence type="ECO:0000313" key="4">
    <source>
        <dbReference type="Proteomes" id="UP001589733"/>
    </source>
</evidence>
<feature type="domain" description="Pyrrolo-quinoline quinone repeat" evidence="2">
    <location>
        <begin position="281"/>
        <end position="337"/>
    </location>
</feature>
<dbReference type="PANTHER" id="PTHR34512">
    <property type="entry name" value="CELL SURFACE PROTEIN"/>
    <property type="match status" value="1"/>
</dbReference>
<name>A0ABV6B1C0_9DEIO</name>
<dbReference type="SUPFAM" id="SSF50998">
    <property type="entry name" value="Quinoprotein alcohol dehydrogenase-like"/>
    <property type="match status" value="1"/>
</dbReference>
<feature type="chain" id="PRO_5046555287" evidence="1">
    <location>
        <begin position="19"/>
        <end position="378"/>
    </location>
</feature>
<evidence type="ECO:0000313" key="3">
    <source>
        <dbReference type="EMBL" id="MFB9992681.1"/>
    </source>
</evidence>
<feature type="signal peptide" evidence="1">
    <location>
        <begin position="1"/>
        <end position="18"/>
    </location>
</feature>
<dbReference type="InterPro" id="IPR015943">
    <property type="entry name" value="WD40/YVTN_repeat-like_dom_sf"/>
</dbReference>
<dbReference type="InterPro" id="IPR002372">
    <property type="entry name" value="PQQ_rpt_dom"/>
</dbReference>
<dbReference type="Gene3D" id="2.130.10.10">
    <property type="entry name" value="YVTN repeat-like/Quinoprotein amine dehydrogenase"/>
    <property type="match status" value="2"/>
</dbReference>
<dbReference type="SMART" id="SM00564">
    <property type="entry name" value="PQQ"/>
    <property type="match status" value="4"/>
</dbReference>
<evidence type="ECO:0000256" key="1">
    <source>
        <dbReference type="SAM" id="SignalP"/>
    </source>
</evidence>
<dbReference type="Pfam" id="PF13360">
    <property type="entry name" value="PQQ_2"/>
    <property type="match status" value="2"/>
</dbReference>
<dbReference type="PANTHER" id="PTHR34512:SF30">
    <property type="entry name" value="OUTER MEMBRANE PROTEIN ASSEMBLY FACTOR BAMB"/>
    <property type="match status" value="1"/>
</dbReference>
<evidence type="ECO:0000259" key="2">
    <source>
        <dbReference type="Pfam" id="PF13360"/>
    </source>
</evidence>
<organism evidence="3 4">
    <name type="scientific">Deinococcus oregonensis</name>
    <dbReference type="NCBI Taxonomy" id="1805970"/>
    <lineage>
        <taxon>Bacteria</taxon>
        <taxon>Thermotogati</taxon>
        <taxon>Deinococcota</taxon>
        <taxon>Deinococci</taxon>
        <taxon>Deinococcales</taxon>
        <taxon>Deinococcaceae</taxon>
        <taxon>Deinococcus</taxon>
    </lineage>
</organism>
<proteinExistence type="predicted"/>
<dbReference type="InterPro" id="IPR011047">
    <property type="entry name" value="Quinoprotein_ADH-like_sf"/>
</dbReference>
<sequence length="378" mass="40474">MCTSLLAVPLLLSLVACSDEPVTPGLPTNLPVLQTLWSLPEVKTLGITSLQGDLLLAGSEVRAVNVRTRQLAFSLPNRVDRDRTSFASVGNDVLVIENGPGSLMRLIDRTGKTLNTIAFPSKYGVSLRQQGPYVFGNALYVGSGPTLYKYDVAALRTPGVQPIWQKTLSTLYLQSLFAADEHRIFVGTDGNRLVSLDGQGKERWSVQLDAPETTLAGAYVLALNGNTLITQAGRNGLQAYDADTGQRAWEQFSSVDVCPSGAAPAEFSIELAAGMVFFGHAGGSCVLAFHADTGKLAWVFDAPVKGTFDTKPLYVNGVVYANNSRLWALDAQSGELLASSPANQYLGANVGAPLSYDPVDHQVMTWGNTGVYAYKPLR</sequence>
<gene>
    <name evidence="3" type="ORF">ACFFLM_11950</name>
</gene>
<dbReference type="Proteomes" id="UP001589733">
    <property type="component" value="Unassembled WGS sequence"/>
</dbReference>
<accession>A0ABV6B1C0</accession>
<keyword evidence="4" id="KW-1185">Reference proteome</keyword>